<dbReference type="EMBL" id="JARMAB010000019">
    <property type="protein sequence ID" value="MED1204068.1"/>
    <property type="molecule type" value="Genomic_DNA"/>
</dbReference>
<organism evidence="9 10">
    <name type="scientific">Heyndrickxia acidicola</name>
    <dbReference type="NCBI Taxonomy" id="209389"/>
    <lineage>
        <taxon>Bacteria</taxon>
        <taxon>Bacillati</taxon>
        <taxon>Bacillota</taxon>
        <taxon>Bacilli</taxon>
        <taxon>Bacillales</taxon>
        <taxon>Bacillaceae</taxon>
        <taxon>Heyndrickxia</taxon>
    </lineage>
</organism>
<proteinExistence type="inferred from homology"/>
<keyword evidence="4" id="KW-1003">Cell membrane</keyword>
<evidence type="ECO:0000313" key="9">
    <source>
        <dbReference type="EMBL" id="MED1204068.1"/>
    </source>
</evidence>
<feature type="transmembrane region" description="Helical" evidence="8">
    <location>
        <begin position="20"/>
        <end position="41"/>
    </location>
</feature>
<reference evidence="9 10" key="1">
    <citation type="submission" date="2023-03" db="EMBL/GenBank/DDBJ databases">
        <title>Bacillus Genome Sequencing.</title>
        <authorList>
            <person name="Dunlap C."/>
        </authorList>
    </citation>
    <scope>NUCLEOTIDE SEQUENCE [LARGE SCALE GENOMIC DNA]</scope>
    <source>
        <strain evidence="9 10">B-23453</strain>
    </source>
</reference>
<dbReference type="InterPro" id="IPR020948">
    <property type="entry name" value="P_starv_induced_PsiE-like"/>
</dbReference>
<dbReference type="PIRSF" id="PIRSF029598">
    <property type="entry name" value="PsiE"/>
    <property type="match status" value="1"/>
</dbReference>
<keyword evidence="6 8" id="KW-1133">Transmembrane helix</keyword>
<feature type="transmembrane region" description="Helical" evidence="8">
    <location>
        <begin position="92"/>
        <end position="110"/>
    </location>
</feature>
<evidence type="ECO:0000256" key="8">
    <source>
        <dbReference type="SAM" id="Phobius"/>
    </source>
</evidence>
<keyword evidence="7 8" id="KW-0472">Membrane</keyword>
<comment type="subcellular location">
    <subcellularLocation>
        <location evidence="1">Cell inner membrane</location>
        <topology evidence="1">Multi-pass membrane protein</topology>
    </subcellularLocation>
</comment>
<feature type="transmembrane region" description="Helical" evidence="8">
    <location>
        <begin position="116"/>
        <end position="136"/>
    </location>
</feature>
<feature type="transmembrane region" description="Helical" evidence="8">
    <location>
        <begin position="61"/>
        <end position="80"/>
    </location>
</feature>
<keyword evidence="10" id="KW-1185">Reference proteome</keyword>
<evidence type="ECO:0000313" key="10">
    <source>
        <dbReference type="Proteomes" id="UP001341444"/>
    </source>
</evidence>
<keyword evidence="5 8" id="KW-0812">Transmembrane</keyword>
<comment type="similarity">
    <text evidence="2">Belongs to the PsiE family.</text>
</comment>
<dbReference type="Proteomes" id="UP001341444">
    <property type="component" value="Unassembled WGS sequence"/>
</dbReference>
<sequence length="142" mass="16710">MKQDKRKVRKSPSFTLPFILQMALNTALILLAISLCILLGKEVYYFIDLSMHKGIEMDDKILERTLVFFLYFEFLSMIIKYFKEDYHFPLRYFLYIGITAMIRLIIVRHGNPLSTLLYTGAILVLVISYSILNYVARRKAKL</sequence>
<dbReference type="PANTHER" id="PTHR37819">
    <property type="entry name" value="PROTEIN PSIE"/>
    <property type="match status" value="1"/>
</dbReference>
<gene>
    <name evidence="9" type="primary">psiE</name>
    <name evidence="9" type="ORF">P4T90_13495</name>
</gene>
<comment type="caution">
    <text evidence="9">The sequence shown here is derived from an EMBL/GenBank/DDBJ whole genome shotgun (WGS) entry which is preliminary data.</text>
</comment>
<dbReference type="PANTHER" id="PTHR37819:SF1">
    <property type="entry name" value="PROTEIN PSIE"/>
    <property type="match status" value="1"/>
</dbReference>
<accession>A0ABU6MHB7</accession>
<evidence type="ECO:0000256" key="2">
    <source>
        <dbReference type="ARBA" id="ARBA00005632"/>
    </source>
</evidence>
<dbReference type="RefSeq" id="WP_066264387.1">
    <property type="nucleotide sequence ID" value="NZ_JARMAB010000019.1"/>
</dbReference>
<dbReference type="Pfam" id="PF06146">
    <property type="entry name" value="PsiE"/>
    <property type="match status" value="1"/>
</dbReference>
<evidence type="ECO:0000256" key="4">
    <source>
        <dbReference type="ARBA" id="ARBA00022475"/>
    </source>
</evidence>
<evidence type="ECO:0000256" key="7">
    <source>
        <dbReference type="ARBA" id="ARBA00023136"/>
    </source>
</evidence>
<evidence type="ECO:0000256" key="1">
    <source>
        <dbReference type="ARBA" id="ARBA00004429"/>
    </source>
</evidence>
<evidence type="ECO:0000256" key="6">
    <source>
        <dbReference type="ARBA" id="ARBA00022989"/>
    </source>
</evidence>
<dbReference type="InterPro" id="IPR009315">
    <property type="entry name" value="P_starv_induced_PsiE"/>
</dbReference>
<evidence type="ECO:0000256" key="3">
    <source>
        <dbReference type="ARBA" id="ARBA00021903"/>
    </source>
</evidence>
<name>A0ABU6MHB7_9BACI</name>
<evidence type="ECO:0000256" key="5">
    <source>
        <dbReference type="ARBA" id="ARBA00022692"/>
    </source>
</evidence>
<protein>
    <recommendedName>
        <fullName evidence="3">Protein PsiE</fullName>
    </recommendedName>
</protein>
<dbReference type="NCBIfam" id="NF002765">
    <property type="entry name" value="PRK02833.1-3"/>
    <property type="match status" value="1"/>
</dbReference>